<evidence type="ECO:0000256" key="1">
    <source>
        <dbReference type="SAM" id="Coils"/>
    </source>
</evidence>
<accession>A0A8S0RP26</accession>
<dbReference type="Proteomes" id="UP000594638">
    <property type="component" value="Unassembled WGS sequence"/>
</dbReference>
<dbReference type="AlphaFoldDB" id="A0A8S0RP26"/>
<keyword evidence="2" id="KW-0418">Kinase</keyword>
<dbReference type="GO" id="GO:0016301">
    <property type="term" value="F:kinase activity"/>
    <property type="evidence" value="ECO:0007669"/>
    <property type="project" value="UniProtKB-KW"/>
</dbReference>
<evidence type="ECO:0000313" key="2">
    <source>
        <dbReference type="EMBL" id="CAA2981153.1"/>
    </source>
</evidence>
<feature type="coiled-coil region" evidence="1">
    <location>
        <begin position="41"/>
        <end position="68"/>
    </location>
</feature>
<gene>
    <name evidence="2" type="ORF">OLEA9_A121068</name>
</gene>
<protein>
    <submittedName>
        <fullName evidence="2">Serine threonine- kinase tricorner-like</fullName>
    </submittedName>
</protein>
<dbReference type="Gramene" id="OE9A121068T1">
    <property type="protein sequence ID" value="OE9A121068C1"/>
    <property type="gene ID" value="OE9A121068"/>
</dbReference>
<keyword evidence="3" id="KW-1185">Reference proteome</keyword>
<comment type="caution">
    <text evidence="2">The sequence shown here is derived from an EMBL/GenBank/DDBJ whole genome shotgun (WGS) entry which is preliminary data.</text>
</comment>
<keyword evidence="2" id="KW-0808">Transferase</keyword>
<organism evidence="2 3">
    <name type="scientific">Olea europaea subsp. europaea</name>
    <dbReference type="NCBI Taxonomy" id="158383"/>
    <lineage>
        <taxon>Eukaryota</taxon>
        <taxon>Viridiplantae</taxon>
        <taxon>Streptophyta</taxon>
        <taxon>Embryophyta</taxon>
        <taxon>Tracheophyta</taxon>
        <taxon>Spermatophyta</taxon>
        <taxon>Magnoliopsida</taxon>
        <taxon>eudicotyledons</taxon>
        <taxon>Gunneridae</taxon>
        <taxon>Pentapetalae</taxon>
        <taxon>asterids</taxon>
        <taxon>lamiids</taxon>
        <taxon>Lamiales</taxon>
        <taxon>Oleaceae</taxon>
        <taxon>Oleeae</taxon>
        <taxon>Olea</taxon>
    </lineage>
</organism>
<evidence type="ECO:0000313" key="3">
    <source>
        <dbReference type="Proteomes" id="UP000594638"/>
    </source>
</evidence>
<keyword evidence="1" id="KW-0175">Coiled coil</keyword>
<proteinExistence type="predicted"/>
<sequence>MEGVTGQKAAAAKQFIENHYKNYHQGLQDRKERRWALQRRAKVEQVSNEEQERMLRNLERRDRIYEIAEA</sequence>
<reference evidence="2 3" key="1">
    <citation type="submission" date="2019-12" db="EMBL/GenBank/DDBJ databases">
        <authorList>
            <person name="Alioto T."/>
            <person name="Alioto T."/>
            <person name="Gomez Garrido J."/>
        </authorList>
    </citation>
    <scope>NUCLEOTIDE SEQUENCE [LARGE SCALE GENOMIC DNA]</scope>
</reference>
<name>A0A8S0RP26_OLEEU</name>
<dbReference type="EMBL" id="CACTIH010003664">
    <property type="protein sequence ID" value="CAA2981153.1"/>
    <property type="molecule type" value="Genomic_DNA"/>
</dbReference>
<dbReference type="OrthoDB" id="1935454at2759"/>